<sequence length="152" mass="16606">MEIEFEETYGVKPLYRIKCPGRVNLIGGSIDYNGYGVLPMAIDLNIELLVVPTTQSRIEFQNCQPDKYKPSSMPLPSQWNGASPPQWFDYLLCGWKGVLEAIQQPPRGMLILVKGTIPPSSGLSSSSALVCAAALATLVLHTGHGFTSMHNK</sequence>
<keyword evidence="4" id="KW-0418">Kinase</keyword>
<evidence type="ECO:0000256" key="4">
    <source>
        <dbReference type="ARBA" id="ARBA00022777"/>
    </source>
</evidence>
<dbReference type="InterPro" id="IPR019539">
    <property type="entry name" value="GalKase_N"/>
</dbReference>
<evidence type="ECO:0008006" key="10">
    <source>
        <dbReference type="Google" id="ProtNLM"/>
    </source>
</evidence>
<reference evidence="9" key="1">
    <citation type="submission" date="2024-02" db="UniProtKB">
        <authorList>
            <consortium name="WormBaseParasite"/>
        </authorList>
    </citation>
    <scope>IDENTIFICATION</scope>
</reference>
<evidence type="ECO:0000256" key="2">
    <source>
        <dbReference type="ARBA" id="ARBA00022679"/>
    </source>
</evidence>
<dbReference type="PRINTS" id="PR00959">
    <property type="entry name" value="MEVGALKINASE"/>
</dbReference>
<keyword evidence="8" id="KW-1185">Reference proteome</keyword>
<dbReference type="PROSITE" id="PS00627">
    <property type="entry name" value="GHMP_KINASES_ATP"/>
    <property type="match status" value="1"/>
</dbReference>
<keyword evidence="3" id="KW-0547">Nucleotide-binding</keyword>
<evidence type="ECO:0000313" key="8">
    <source>
        <dbReference type="Proteomes" id="UP000887575"/>
    </source>
</evidence>
<dbReference type="InterPro" id="IPR006204">
    <property type="entry name" value="GHMP_kinase_N_dom"/>
</dbReference>
<dbReference type="Proteomes" id="UP000887575">
    <property type="component" value="Unassembled WGS sequence"/>
</dbReference>
<dbReference type="Pfam" id="PF00288">
    <property type="entry name" value="GHMP_kinases_N"/>
    <property type="match status" value="1"/>
</dbReference>
<keyword evidence="5" id="KW-0067">ATP-binding</keyword>
<evidence type="ECO:0000259" key="6">
    <source>
        <dbReference type="Pfam" id="PF00288"/>
    </source>
</evidence>
<dbReference type="GO" id="GO:0005829">
    <property type="term" value="C:cytosol"/>
    <property type="evidence" value="ECO:0007669"/>
    <property type="project" value="TreeGrafter"/>
</dbReference>
<dbReference type="SUPFAM" id="SSF54211">
    <property type="entry name" value="Ribosomal protein S5 domain 2-like"/>
    <property type="match status" value="1"/>
</dbReference>
<dbReference type="PANTHER" id="PTHR10457:SF7">
    <property type="entry name" value="GALACTOKINASE-RELATED"/>
    <property type="match status" value="1"/>
</dbReference>
<feature type="domain" description="Galactokinase N-terminal" evidence="7">
    <location>
        <begin position="4"/>
        <end position="47"/>
    </location>
</feature>
<comment type="similarity">
    <text evidence="1">Belongs to the GHMP kinase family. GalK subfamily.</text>
</comment>
<dbReference type="GO" id="GO:0005524">
    <property type="term" value="F:ATP binding"/>
    <property type="evidence" value="ECO:0007669"/>
    <property type="project" value="UniProtKB-KW"/>
</dbReference>
<keyword evidence="2" id="KW-0808">Transferase</keyword>
<accession>A0AAF3EX87</accession>
<dbReference type="GO" id="GO:0004335">
    <property type="term" value="F:galactokinase activity"/>
    <property type="evidence" value="ECO:0007669"/>
    <property type="project" value="InterPro"/>
</dbReference>
<evidence type="ECO:0000259" key="7">
    <source>
        <dbReference type="Pfam" id="PF10509"/>
    </source>
</evidence>
<dbReference type="GO" id="GO:0006012">
    <property type="term" value="P:galactose metabolic process"/>
    <property type="evidence" value="ECO:0007669"/>
    <property type="project" value="InterPro"/>
</dbReference>
<proteinExistence type="inferred from homology"/>
<evidence type="ECO:0000313" key="9">
    <source>
        <dbReference type="WBParaSite" id="MBELARI_LOCUS18827"/>
    </source>
</evidence>
<dbReference type="WBParaSite" id="MBELARI_LOCUS18827">
    <property type="protein sequence ID" value="MBELARI_LOCUS18827"/>
    <property type="gene ID" value="MBELARI_LOCUS18827"/>
</dbReference>
<protein>
    <recommendedName>
        <fullName evidence="10">Galactokinase</fullName>
    </recommendedName>
</protein>
<dbReference type="AlphaFoldDB" id="A0AAF3EX87"/>
<dbReference type="InterPro" id="IPR006203">
    <property type="entry name" value="GHMP_knse_ATP-bd_CS"/>
</dbReference>
<feature type="domain" description="GHMP kinase N-terminal" evidence="6">
    <location>
        <begin position="96"/>
        <end position="141"/>
    </location>
</feature>
<evidence type="ECO:0000256" key="1">
    <source>
        <dbReference type="ARBA" id="ARBA00006566"/>
    </source>
</evidence>
<dbReference type="PRINTS" id="PR00473">
    <property type="entry name" value="GALCTOKINASE"/>
</dbReference>
<dbReference type="Gene3D" id="3.30.230.10">
    <property type="match status" value="1"/>
</dbReference>
<organism evidence="8 9">
    <name type="scientific">Mesorhabditis belari</name>
    <dbReference type="NCBI Taxonomy" id="2138241"/>
    <lineage>
        <taxon>Eukaryota</taxon>
        <taxon>Metazoa</taxon>
        <taxon>Ecdysozoa</taxon>
        <taxon>Nematoda</taxon>
        <taxon>Chromadorea</taxon>
        <taxon>Rhabditida</taxon>
        <taxon>Rhabditina</taxon>
        <taxon>Rhabditomorpha</taxon>
        <taxon>Rhabditoidea</taxon>
        <taxon>Rhabditidae</taxon>
        <taxon>Mesorhabditinae</taxon>
        <taxon>Mesorhabditis</taxon>
    </lineage>
</organism>
<evidence type="ECO:0000256" key="5">
    <source>
        <dbReference type="ARBA" id="ARBA00022840"/>
    </source>
</evidence>
<dbReference type="InterPro" id="IPR020568">
    <property type="entry name" value="Ribosomal_Su5_D2-typ_SF"/>
</dbReference>
<dbReference type="InterPro" id="IPR014721">
    <property type="entry name" value="Ribsml_uS5_D2-typ_fold_subgr"/>
</dbReference>
<dbReference type="InterPro" id="IPR000705">
    <property type="entry name" value="Galactokinase"/>
</dbReference>
<dbReference type="PANTHER" id="PTHR10457">
    <property type="entry name" value="MEVALONATE KINASE/GALACTOKINASE"/>
    <property type="match status" value="1"/>
</dbReference>
<evidence type="ECO:0000256" key="3">
    <source>
        <dbReference type="ARBA" id="ARBA00022741"/>
    </source>
</evidence>
<name>A0AAF3EX87_9BILA</name>
<dbReference type="Pfam" id="PF10509">
    <property type="entry name" value="GalKase_gal_bdg"/>
    <property type="match status" value="1"/>
</dbReference>